<keyword evidence="2" id="KW-1185">Reference proteome</keyword>
<gene>
    <name evidence="1" type="ORF">JYU34_003946</name>
</gene>
<organism evidence="1 2">
    <name type="scientific">Plutella xylostella</name>
    <name type="common">Diamondback moth</name>
    <name type="synonym">Plutella maculipennis</name>
    <dbReference type="NCBI Taxonomy" id="51655"/>
    <lineage>
        <taxon>Eukaryota</taxon>
        <taxon>Metazoa</taxon>
        <taxon>Ecdysozoa</taxon>
        <taxon>Arthropoda</taxon>
        <taxon>Hexapoda</taxon>
        <taxon>Insecta</taxon>
        <taxon>Pterygota</taxon>
        <taxon>Neoptera</taxon>
        <taxon>Endopterygota</taxon>
        <taxon>Lepidoptera</taxon>
        <taxon>Glossata</taxon>
        <taxon>Ditrysia</taxon>
        <taxon>Yponomeutoidea</taxon>
        <taxon>Plutellidae</taxon>
        <taxon>Plutella</taxon>
    </lineage>
</organism>
<feature type="non-terminal residue" evidence="1">
    <location>
        <position position="113"/>
    </location>
</feature>
<reference evidence="1 2" key="1">
    <citation type="submission" date="2021-06" db="EMBL/GenBank/DDBJ databases">
        <title>A haploid diamondback moth (Plutella xylostella L.) genome assembly resolves 31 chromosomes and identifies a diamide resistance mutation.</title>
        <authorList>
            <person name="Ward C.M."/>
            <person name="Perry K.D."/>
            <person name="Baker G."/>
            <person name="Powis K."/>
            <person name="Heckel D.G."/>
            <person name="Baxter S.W."/>
        </authorList>
    </citation>
    <scope>NUCLEOTIDE SEQUENCE [LARGE SCALE GENOMIC DNA]</scope>
    <source>
        <strain evidence="1 2">LV</strain>
        <tissue evidence="1">Single pupa</tissue>
    </source>
</reference>
<evidence type="ECO:0000313" key="2">
    <source>
        <dbReference type="Proteomes" id="UP000823941"/>
    </source>
</evidence>
<dbReference type="EMBL" id="JAHIBW010000005">
    <property type="protein sequence ID" value="KAG7311084.1"/>
    <property type="molecule type" value="Genomic_DNA"/>
</dbReference>
<name>A0ABQ7R1F6_PLUXY</name>
<dbReference type="Proteomes" id="UP000823941">
    <property type="component" value="Chromosome 5"/>
</dbReference>
<accession>A0ABQ7R1F6</accession>
<proteinExistence type="predicted"/>
<comment type="caution">
    <text evidence="1">The sequence shown here is derived from an EMBL/GenBank/DDBJ whole genome shotgun (WGS) entry which is preliminary data.</text>
</comment>
<evidence type="ECO:0000313" key="1">
    <source>
        <dbReference type="EMBL" id="KAG7311084.1"/>
    </source>
</evidence>
<sequence>MLISTFTCPRAPAPRGALCRVVWRRVVSQSTALAAAVSDTSMIEIKTTAATNNVDSVAATLSARAVKGSVDVDMIKLQLWSRPRRQHKATSRLPRRNNLSIEELVAVTGTIQS</sequence>
<protein>
    <submittedName>
        <fullName evidence="1">Uncharacterized protein</fullName>
    </submittedName>
</protein>